<dbReference type="Proteomes" id="UP000316030">
    <property type="component" value="Unassembled WGS sequence"/>
</dbReference>
<dbReference type="RefSeq" id="WP_142492291.1">
    <property type="nucleotide sequence ID" value="NZ_FXTO01000004.1"/>
</dbReference>
<feature type="signal peptide" evidence="1">
    <location>
        <begin position="1"/>
        <end position="21"/>
    </location>
</feature>
<keyword evidence="1" id="KW-0732">Signal</keyword>
<accession>A0A521BRZ1</accession>
<reference evidence="2 3" key="1">
    <citation type="submission" date="2017-05" db="EMBL/GenBank/DDBJ databases">
        <authorList>
            <person name="Varghese N."/>
            <person name="Submissions S."/>
        </authorList>
    </citation>
    <scope>NUCLEOTIDE SEQUENCE [LARGE SCALE GENOMIC DNA]</scope>
    <source>
        <strain evidence="2 3">DSM 29506</strain>
    </source>
</reference>
<sequence>MTFRLIFAVLALVALPSVSMGQSQQTYPVPNLAGVWRCVSNSPVVSIDLYLQVYPNQQLQGQGSIVYAGTGRIYNVQGGGAWSVSPPDPQETQWLIRFQLMPQNHAVFSIFARPTGDPNGLYNMFYHPQTGETVETSCARIG</sequence>
<dbReference type="OrthoDB" id="9893121at2"/>
<proteinExistence type="predicted"/>
<protein>
    <recommendedName>
        <fullName evidence="4">Secreted protein</fullName>
    </recommendedName>
</protein>
<evidence type="ECO:0008006" key="4">
    <source>
        <dbReference type="Google" id="ProtNLM"/>
    </source>
</evidence>
<dbReference type="EMBL" id="FXTO01000004">
    <property type="protein sequence ID" value="SMO49825.1"/>
    <property type="molecule type" value="Genomic_DNA"/>
</dbReference>
<evidence type="ECO:0000313" key="2">
    <source>
        <dbReference type="EMBL" id="SMO49825.1"/>
    </source>
</evidence>
<dbReference type="AlphaFoldDB" id="A0A521BRZ1"/>
<evidence type="ECO:0000313" key="3">
    <source>
        <dbReference type="Proteomes" id="UP000316030"/>
    </source>
</evidence>
<name>A0A521BRZ1_9RHOB</name>
<feature type="chain" id="PRO_5022117812" description="Secreted protein" evidence="1">
    <location>
        <begin position="22"/>
        <end position="142"/>
    </location>
</feature>
<evidence type="ECO:0000256" key="1">
    <source>
        <dbReference type="SAM" id="SignalP"/>
    </source>
</evidence>
<keyword evidence="3" id="KW-1185">Reference proteome</keyword>
<organism evidence="2 3">
    <name type="scientific">Thalassovita litoralis</name>
    <dbReference type="NCBI Taxonomy" id="1010611"/>
    <lineage>
        <taxon>Bacteria</taxon>
        <taxon>Pseudomonadati</taxon>
        <taxon>Pseudomonadota</taxon>
        <taxon>Alphaproteobacteria</taxon>
        <taxon>Rhodobacterales</taxon>
        <taxon>Roseobacteraceae</taxon>
        <taxon>Thalassovita</taxon>
    </lineage>
</organism>
<gene>
    <name evidence="2" type="ORF">SAMN06265173_10413</name>
</gene>